<feature type="transmembrane region" description="Helical" evidence="1">
    <location>
        <begin position="408"/>
        <end position="427"/>
    </location>
</feature>
<organism evidence="2 3">
    <name type="scientific">Plantactinospora solaniradicis</name>
    <dbReference type="NCBI Taxonomy" id="1723736"/>
    <lineage>
        <taxon>Bacteria</taxon>
        <taxon>Bacillati</taxon>
        <taxon>Actinomycetota</taxon>
        <taxon>Actinomycetes</taxon>
        <taxon>Micromonosporales</taxon>
        <taxon>Micromonosporaceae</taxon>
        <taxon>Plantactinospora</taxon>
    </lineage>
</organism>
<keyword evidence="1" id="KW-0812">Transmembrane</keyword>
<evidence type="ECO:0000313" key="2">
    <source>
        <dbReference type="EMBL" id="MFC6022456.1"/>
    </source>
</evidence>
<gene>
    <name evidence="2" type="ORF">ACFP2T_40660</name>
</gene>
<evidence type="ECO:0000256" key="1">
    <source>
        <dbReference type="SAM" id="Phobius"/>
    </source>
</evidence>
<dbReference type="EMBL" id="JBHSPR010000060">
    <property type="protein sequence ID" value="MFC6022456.1"/>
    <property type="molecule type" value="Genomic_DNA"/>
</dbReference>
<name>A0ABW1KME8_9ACTN</name>
<accession>A0ABW1KME8</accession>
<dbReference type="InterPro" id="IPR046264">
    <property type="entry name" value="DUF6297"/>
</dbReference>
<dbReference type="Pfam" id="PF19814">
    <property type="entry name" value="DUF6297"/>
    <property type="match status" value="1"/>
</dbReference>
<keyword evidence="1" id="KW-0472">Membrane</keyword>
<feature type="transmembrane region" description="Helical" evidence="1">
    <location>
        <begin position="458"/>
        <end position="478"/>
    </location>
</feature>
<reference evidence="3" key="1">
    <citation type="journal article" date="2019" name="Int. J. Syst. Evol. Microbiol.">
        <title>The Global Catalogue of Microorganisms (GCM) 10K type strain sequencing project: providing services to taxonomists for standard genome sequencing and annotation.</title>
        <authorList>
            <consortium name="The Broad Institute Genomics Platform"/>
            <consortium name="The Broad Institute Genome Sequencing Center for Infectious Disease"/>
            <person name="Wu L."/>
            <person name="Ma J."/>
        </authorList>
    </citation>
    <scope>NUCLEOTIDE SEQUENCE [LARGE SCALE GENOMIC DNA]</scope>
    <source>
        <strain evidence="3">ZS-35-S2</strain>
    </source>
</reference>
<dbReference type="Proteomes" id="UP001596203">
    <property type="component" value="Unassembled WGS sequence"/>
</dbReference>
<feature type="transmembrane region" description="Helical" evidence="1">
    <location>
        <begin position="181"/>
        <end position="202"/>
    </location>
</feature>
<sequence length="513" mass="51521">MVRPGPTGASPAGPARGYLRSRGRARVGGYAERAYMLLLALLVAGGILAGSLPRMSTALADGPPVRPTPGTLLALGLLWYAAALGGAARFGPLAAAPARLSWLFSSPTSRRGLLWPTAGVVLGLATVLGLLHGAFVAWALVAPMGLLVVLAGGIAGLFVGGLATLAQTLTEGSAAVLDRSALLLGAAAAALTVVDLPARIVVGGWLGPWSWPQAVADGTSPARLATAGVLAAAVAGLALVRLDRVRLAGLAPGGAFAGTLSSGVVTLDLGTAARVTEERRWARRSPRRTGLPRLPARLAVLAHDVLTLRRSPDRLALVVVAALPPALLAGVTGPGPLLAGAWLLSGLLAVGAVTDNARRDRDLPALARLLGLPGRRLLAVRSILPAVVGTAWGAGSLALVAARMPGSAVQWLLLGAVSGPALAVGALRAARRGAVRHDLPPLVTPMGMVPTGPLHRFVTGWDLGLLCTLPTLIAVGAGDPAGAVPVQVAGSLLGLAGFIAVAGARRKSPRSLG</sequence>
<feature type="transmembrane region" description="Helical" evidence="1">
    <location>
        <begin position="378"/>
        <end position="402"/>
    </location>
</feature>
<protein>
    <submittedName>
        <fullName evidence="2">DUF6297 family protein</fullName>
    </submittedName>
</protein>
<dbReference type="RefSeq" id="WP_377432045.1">
    <property type="nucleotide sequence ID" value="NZ_JBHSPR010000060.1"/>
</dbReference>
<proteinExistence type="predicted"/>
<evidence type="ECO:0000313" key="3">
    <source>
        <dbReference type="Proteomes" id="UP001596203"/>
    </source>
</evidence>
<feature type="transmembrane region" description="Helical" evidence="1">
    <location>
        <begin position="34"/>
        <end position="52"/>
    </location>
</feature>
<keyword evidence="1" id="KW-1133">Transmembrane helix</keyword>
<feature type="transmembrane region" description="Helical" evidence="1">
    <location>
        <begin position="484"/>
        <end position="504"/>
    </location>
</feature>
<comment type="caution">
    <text evidence="2">The sequence shown here is derived from an EMBL/GenBank/DDBJ whole genome shotgun (WGS) entry which is preliminary data.</text>
</comment>
<feature type="transmembrane region" description="Helical" evidence="1">
    <location>
        <begin position="339"/>
        <end position="357"/>
    </location>
</feature>
<keyword evidence="3" id="KW-1185">Reference proteome</keyword>
<feature type="transmembrane region" description="Helical" evidence="1">
    <location>
        <begin position="113"/>
        <end position="140"/>
    </location>
</feature>
<feature type="transmembrane region" description="Helical" evidence="1">
    <location>
        <begin position="222"/>
        <end position="240"/>
    </location>
</feature>
<feature type="transmembrane region" description="Helical" evidence="1">
    <location>
        <begin position="146"/>
        <end position="169"/>
    </location>
</feature>
<feature type="transmembrane region" description="Helical" evidence="1">
    <location>
        <begin position="72"/>
        <end position="92"/>
    </location>
</feature>